<protein>
    <recommendedName>
        <fullName evidence="4">Methyltransferase</fullName>
        <ecNumber evidence="4">2.1.1.-</ecNumber>
    </recommendedName>
</protein>
<name>A0A916WIQ6_9HYPH</name>
<dbReference type="EMBL" id="BMHH01000013">
    <property type="protein sequence ID" value="GGB01153.1"/>
    <property type="molecule type" value="Genomic_DNA"/>
</dbReference>
<dbReference type="AlphaFoldDB" id="A0A916WIQ6"/>
<dbReference type="PIRSF" id="PIRSF037567">
    <property type="entry name" value="MTTB_MeTrfase"/>
    <property type="match status" value="1"/>
</dbReference>
<accession>A0A916WIQ6</accession>
<evidence type="ECO:0000256" key="3">
    <source>
        <dbReference type="ARBA" id="ARBA00022679"/>
    </source>
</evidence>
<proteinExistence type="inferred from homology"/>
<evidence type="ECO:0000256" key="5">
    <source>
        <dbReference type="SAM" id="MobiDB-lite"/>
    </source>
</evidence>
<dbReference type="GO" id="GO:0015948">
    <property type="term" value="P:methanogenesis"/>
    <property type="evidence" value="ECO:0007669"/>
    <property type="project" value="UniProtKB-UniRule"/>
</dbReference>
<gene>
    <name evidence="6" type="ORF">GCM10011491_31620</name>
</gene>
<feature type="region of interest" description="Disordered" evidence="5">
    <location>
        <begin position="1"/>
        <end position="38"/>
    </location>
</feature>
<comment type="similarity">
    <text evidence="1 4">Belongs to the trimethylamine methyltransferase family.</text>
</comment>
<reference evidence="6" key="1">
    <citation type="journal article" date="2014" name="Int. J. Syst. Evol. Microbiol.">
        <title>Complete genome sequence of Corynebacterium casei LMG S-19264T (=DSM 44701T), isolated from a smear-ripened cheese.</title>
        <authorList>
            <consortium name="US DOE Joint Genome Institute (JGI-PGF)"/>
            <person name="Walter F."/>
            <person name="Albersmeier A."/>
            <person name="Kalinowski J."/>
            <person name="Ruckert C."/>
        </authorList>
    </citation>
    <scope>NUCLEOTIDE SEQUENCE</scope>
    <source>
        <strain evidence="6">CGMCC 1.15082</strain>
    </source>
</reference>
<keyword evidence="7" id="KW-1185">Reference proteome</keyword>
<keyword evidence="3 4" id="KW-0808">Transferase</keyword>
<evidence type="ECO:0000256" key="2">
    <source>
        <dbReference type="ARBA" id="ARBA00022603"/>
    </source>
</evidence>
<dbReference type="GO" id="GO:0032259">
    <property type="term" value="P:methylation"/>
    <property type="evidence" value="ECO:0007669"/>
    <property type="project" value="UniProtKB-KW"/>
</dbReference>
<dbReference type="RefSeq" id="WP_188825151.1">
    <property type="nucleotide sequence ID" value="NZ_BMHH01000013.1"/>
</dbReference>
<evidence type="ECO:0000313" key="6">
    <source>
        <dbReference type="EMBL" id="GGB01153.1"/>
    </source>
</evidence>
<dbReference type="Gene3D" id="3.20.20.480">
    <property type="entry name" value="Trimethylamine methyltransferase-like"/>
    <property type="match status" value="1"/>
</dbReference>
<evidence type="ECO:0000256" key="1">
    <source>
        <dbReference type="ARBA" id="ARBA00007137"/>
    </source>
</evidence>
<dbReference type="EC" id="2.1.1.-" evidence="4"/>
<sequence>MDQEASVEPGEERGGRRARGASGGAAARRAARAGGGPGKSLTYITRKVPVYEVLNEEGLALIEANADTVLEEIGIEFRDDAEALELWRQAGADVRGERVHFPKGLCRSLLKTAPSIYTQHARNPERSVQIGGDATVFAPVYGPPFVRDLDGVRRYATIEDFQNFVKLSYMAPNIHHSGGTVCEPVDVPVNKRHLDMIYAHMRYSDKPFMGSVTAPERAEDTIAMCKILFGEDFVEQNTVLTSLINANSPMVFDETMLGALKVYARHNQACIVTPFILAGAMSPVTVAGTLTQILAEVLAGAALTQLIRPGAPVIFGTFASSISMQSGAPTFGTPEPALVSYGAAQLARRLGLPFRTGGSLCASKLSDAQAAYESANTLNSTMLAGTNFVLHAAGWLEGGLVSSYEKFMMDIDQLGMSQKLAEGVDLSENGQAMDAIREVGPGSHYLGCAHTQANFQTAFYRSSIADNNSFEQWLAEGEKRADQRANDMARRWLESYEAPYLDPAIDEALKAFIAEKKASMPDAFT</sequence>
<dbReference type="InterPro" id="IPR010426">
    <property type="entry name" value="MTTB_MeTrfase"/>
</dbReference>
<dbReference type="Pfam" id="PF06253">
    <property type="entry name" value="MTTB"/>
    <property type="match status" value="1"/>
</dbReference>
<organism evidence="6 7">
    <name type="scientific">Brucella endophytica</name>
    <dbReference type="NCBI Taxonomy" id="1963359"/>
    <lineage>
        <taxon>Bacteria</taxon>
        <taxon>Pseudomonadati</taxon>
        <taxon>Pseudomonadota</taxon>
        <taxon>Alphaproteobacteria</taxon>
        <taxon>Hyphomicrobiales</taxon>
        <taxon>Brucellaceae</taxon>
        <taxon>Brucella/Ochrobactrum group</taxon>
        <taxon>Brucella</taxon>
    </lineage>
</organism>
<keyword evidence="2 6" id="KW-0489">Methyltransferase</keyword>
<dbReference type="GO" id="GO:0008168">
    <property type="term" value="F:methyltransferase activity"/>
    <property type="evidence" value="ECO:0007669"/>
    <property type="project" value="UniProtKB-KW"/>
</dbReference>
<dbReference type="Proteomes" id="UP000646478">
    <property type="component" value="Unassembled WGS sequence"/>
</dbReference>
<dbReference type="InterPro" id="IPR038601">
    <property type="entry name" value="MttB-like_sf"/>
</dbReference>
<comment type="caution">
    <text evidence="6">The sequence shown here is derived from an EMBL/GenBank/DDBJ whole genome shotgun (WGS) entry which is preliminary data.</text>
</comment>
<evidence type="ECO:0000313" key="7">
    <source>
        <dbReference type="Proteomes" id="UP000646478"/>
    </source>
</evidence>
<evidence type="ECO:0000256" key="4">
    <source>
        <dbReference type="PIRNR" id="PIRNR037567"/>
    </source>
</evidence>
<reference evidence="6" key="2">
    <citation type="submission" date="2020-09" db="EMBL/GenBank/DDBJ databases">
        <authorList>
            <person name="Sun Q."/>
            <person name="Zhou Y."/>
        </authorList>
    </citation>
    <scope>NUCLEOTIDE SEQUENCE</scope>
    <source>
        <strain evidence="6">CGMCC 1.15082</strain>
    </source>
</reference>